<dbReference type="EMBL" id="CP073720">
    <property type="protein sequence ID" value="UWP83674.1"/>
    <property type="molecule type" value="Genomic_DNA"/>
</dbReference>
<name>A0ABY5W334_9ACTN</name>
<accession>A0ABY5W334</accession>
<gene>
    <name evidence="4" type="ORF">Dfulv_05230</name>
</gene>
<dbReference type="SUPFAM" id="SSF55486">
    <property type="entry name" value="Metalloproteases ('zincins'), catalytic domain"/>
    <property type="match status" value="1"/>
</dbReference>
<dbReference type="InterPro" id="IPR022603">
    <property type="entry name" value="DUF3152"/>
</dbReference>
<feature type="chain" id="PRO_5047233740" evidence="2">
    <location>
        <begin position="26"/>
        <end position="256"/>
    </location>
</feature>
<dbReference type="Proteomes" id="UP001059617">
    <property type="component" value="Chromosome"/>
</dbReference>
<sequence>MKIVRIGGVVLVLLLAACSTSPSFSSSPPTAASSSSPAPVSSMPAPVPSVEVSSAPPEIRYPAAGSGRFDFLATAGPVAGASGRLLAYRVGVESDITGVSAAEFGAAVAEIFADPRGWTGTGQWRLRRAGAGERYDFTIYLATPATRDELCDNGYDRYTSCRNGNGVIVNVARWARGVPDFGGDLTAYRQYVVNHETGHRLGRGHELCPGPGRPAPVMQQQTLGMHGCLPNPWPIVDGRPYNGRSGQYDDPTPKDP</sequence>
<organism evidence="4 5">
    <name type="scientific">Dactylosporangium fulvum</name>
    <dbReference type="NCBI Taxonomy" id="53359"/>
    <lineage>
        <taxon>Bacteria</taxon>
        <taxon>Bacillati</taxon>
        <taxon>Actinomycetota</taxon>
        <taxon>Actinomycetes</taxon>
        <taxon>Micromonosporales</taxon>
        <taxon>Micromonosporaceae</taxon>
        <taxon>Dactylosporangium</taxon>
    </lineage>
</organism>
<proteinExistence type="predicted"/>
<feature type="signal peptide" evidence="2">
    <location>
        <begin position="1"/>
        <end position="25"/>
    </location>
</feature>
<protein>
    <submittedName>
        <fullName evidence="4">DUF3152 domain-containing protein</fullName>
    </submittedName>
</protein>
<dbReference type="RefSeq" id="WP_259861471.1">
    <property type="nucleotide sequence ID" value="NZ_BAAAST010000119.1"/>
</dbReference>
<feature type="domain" description="DUF3152" evidence="3">
    <location>
        <begin position="56"/>
        <end position="225"/>
    </location>
</feature>
<evidence type="ECO:0000256" key="1">
    <source>
        <dbReference type="SAM" id="MobiDB-lite"/>
    </source>
</evidence>
<evidence type="ECO:0000259" key="3">
    <source>
        <dbReference type="Pfam" id="PF11350"/>
    </source>
</evidence>
<reference evidence="4" key="1">
    <citation type="submission" date="2021-04" db="EMBL/GenBank/DDBJ databases">
        <authorList>
            <person name="Hartkoorn R.C."/>
            <person name="Beaudoing E."/>
            <person name="Hot D."/>
        </authorList>
    </citation>
    <scope>NUCLEOTIDE SEQUENCE</scope>
    <source>
        <strain evidence="4">NRRL B-16292</strain>
    </source>
</reference>
<feature type="region of interest" description="Disordered" evidence="1">
    <location>
        <begin position="22"/>
        <end position="51"/>
    </location>
</feature>
<evidence type="ECO:0000313" key="4">
    <source>
        <dbReference type="EMBL" id="UWP83674.1"/>
    </source>
</evidence>
<dbReference type="Pfam" id="PF11350">
    <property type="entry name" value="DUF3152"/>
    <property type="match status" value="1"/>
</dbReference>
<evidence type="ECO:0000313" key="5">
    <source>
        <dbReference type="Proteomes" id="UP001059617"/>
    </source>
</evidence>
<evidence type="ECO:0000256" key="2">
    <source>
        <dbReference type="SAM" id="SignalP"/>
    </source>
</evidence>
<reference evidence="4" key="2">
    <citation type="submission" date="2022-09" db="EMBL/GenBank/DDBJ databases">
        <title>Biosynthetic gene clusters of Dactylosporangioum fulvum.</title>
        <authorList>
            <person name="Caradec T."/>
        </authorList>
    </citation>
    <scope>NUCLEOTIDE SEQUENCE</scope>
    <source>
        <strain evidence="4">NRRL B-16292</strain>
    </source>
</reference>
<dbReference type="PROSITE" id="PS51257">
    <property type="entry name" value="PROKAR_LIPOPROTEIN"/>
    <property type="match status" value="1"/>
</dbReference>
<keyword evidence="5" id="KW-1185">Reference proteome</keyword>
<keyword evidence="2" id="KW-0732">Signal</keyword>